<gene>
    <name evidence="13" type="ORF">AWZ03_008797</name>
</gene>
<keyword evidence="10 11" id="KW-0275">Fatty acid biosynthesis</keyword>
<dbReference type="PRINTS" id="PR00075">
    <property type="entry name" value="FACDDSATRASE"/>
</dbReference>
<keyword evidence="7 11" id="KW-0560">Oxidoreductase</keyword>
<evidence type="ECO:0000256" key="2">
    <source>
        <dbReference type="ARBA" id="ARBA00009295"/>
    </source>
</evidence>
<evidence type="ECO:0000256" key="12">
    <source>
        <dbReference type="SAM" id="Phobius"/>
    </source>
</evidence>
<keyword evidence="6 12" id="KW-1133">Transmembrane helix</keyword>
<keyword evidence="8" id="KW-0443">Lipid metabolism</keyword>
<dbReference type="GO" id="GO:0006636">
    <property type="term" value="P:unsaturated fatty acid biosynthetic process"/>
    <property type="evidence" value="ECO:0007669"/>
    <property type="project" value="TreeGrafter"/>
</dbReference>
<dbReference type="GO" id="GO:0005789">
    <property type="term" value="C:endoplasmic reticulum membrane"/>
    <property type="evidence" value="ECO:0007669"/>
    <property type="project" value="TreeGrafter"/>
</dbReference>
<dbReference type="KEGG" id="dnv:108649099"/>
<comment type="subcellular location">
    <subcellularLocation>
        <location evidence="1">Membrane</location>
        <topology evidence="1">Multi-pass membrane protein</topology>
    </subcellularLocation>
</comment>
<keyword evidence="3 11" id="KW-0444">Lipid biosynthesis</keyword>
<feature type="transmembrane region" description="Helical" evidence="12">
    <location>
        <begin position="194"/>
        <end position="217"/>
    </location>
</feature>
<keyword evidence="14" id="KW-1185">Reference proteome</keyword>
<dbReference type="OMA" id="WAHRTFT"/>
<comment type="domain">
    <text evidence="11">The histidine box domains are involved in binding the catalytic metal ions.</text>
</comment>
<evidence type="ECO:0000256" key="10">
    <source>
        <dbReference type="ARBA" id="ARBA00023160"/>
    </source>
</evidence>
<evidence type="ECO:0000256" key="1">
    <source>
        <dbReference type="ARBA" id="ARBA00004141"/>
    </source>
</evidence>
<evidence type="ECO:0000256" key="11">
    <source>
        <dbReference type="RuleBase" id="RU000581"/>
    </source>
</evidence>
<proteinExistence type="inferred from homology"/>
<protein>
    <recommendedName>
        <fullName evidence="15">Fatty acid desaturase domain-containing protein</fullName>
    </recommendedName>
</protein>
<name>A0A484B7R6_DRONA</name>
<comment type="cofactor">
    <cofactor evidence="11">
        <name>Fe(2+)</name>
        <dbReference type="ChEBI" id="CHEBI:29033"/>
    </cofactor>
</comment>
<evidence type="ECO:0000256" key="7">
    <source>
        <dbReference type="ARBA" id="ARBA00023002"/>
    </source>
</evidence>
<evidence type="ECO:0000256" key="5">
    <source>
        <dbReference type="ARBA" id="ARBA00022832"/>
    </source>
</evidence>
<accession>A0A484B7R6</accession>
<comment type="caution">
    <text evidence="13">The sequence shown here is derived from an EMBL/GenBank/DDBJ whole genome shotgun (WGS) entry which is preliminary data.</text>
</comment>
<keyword evidence="9 12" id="KW-0472">Membrane</keyword>
<dbReference type="OrthoDB" id="10260134at2759"/>
<feature type="transmembrane region" description="Helical" evidence="12">
    <location>
        <begin position="50"/>
        <end position="72"/>
    </location>
</feature>
<comment type="similarity">
    <text evidence="2 11">Belongs to the fatty acid desaturase type 1 family.</text>
</comment>
<reference evidence="13 14" key="1">
    <citation type="journal article" date="2019" name="J. Hered.">
        <title>An Improved Genome Assembly for Drosophila navojoa, the Basal Species in the mojavensis Cluster.</title>
        <authorList>
            <person name="Vanderlinde T."/>
            <person name="Dupim E.G."/>
            <person name="Nazario-Yepiz N.O."/>
            <person name="Carvalho A.B."/>
        </authorList>
    </citation>
    <scope>NUCLEOTIDE SEQUENCE [LARGE SCALE GENOMIC DNA]</scope>
    <source>
        <strain evidence="13">Navoj_Jal97</strain>
        <tissue evidence="13">Whole organism</tissue>
    </source>
</reference>
<evidence type="ECO:0008006" key="15">
    <source>
        <dbReference type="Google" id="ProtNLM"/>
    </source>
</evidence>
<evidence type="ECO:0000256" key="4">
    <source>
        <dbReference type="ARBA" id="ARBA00022692"/>
    </source>
</evidence>
<organism evidence="13 14">
    <name type="scientific">Drosophila navojoa</name>
    <name type="common">Fruit fly</name>
    <dbReference type="NCBI Taxonomy" id="7232"/>
    <lineage>
        <taxon>Eukaryota</taxon>
        <taxon>Metazoa</taxon>
        <taxon>Ecdysozoa</taxon>
        <taxon>Arthropoda</taxon>
        <taxon>Hexapoda</taxon>
        <taxon>Insecta</taxon>
        <taxon>Pterygota</taxon>
        <taxon>Neoptera</taxon>
        <taxon>Endopterygota</taxon>
        <taxon>Diptera</taxon>
        <taxon>Brachycera</taxon>
        <taxon>Muscomorpha</taxon>
        <taxon>Ephydroidea</taxon>
        <taxon>Drosophilidae</taxon>
        <taxon>Drosophila</taxon>
    </lineage>
</organism>
<keyword evidence="5" id="KW-0276">Fatty acid metabolism</keyword>
<dbReference type="Proteomes" id="UP000295192">
    <property type="component" value="Unassembled WGS sequence"/>
</dbReference>
<evidence type="ECO:0000256" key="9">
    <source>
        <dbReference type="ARBA" id="ARBA00023136"/>
    </source>
</evidence>
<dbReference type="PANTHER" id="PTHR11351">
    <property type="entry name" value="ACYL-COA DESATURASE"/>
    <property type="match status" value="1"/>
</dbReference>
<dbReference type="GO" id="GO:0005506">
    <property type="term" value="F:iron ion binding"/>
    <property type="evidence" value="ECO:0007669"/>
    <property type="project" value="TreeGrafter"/>
</dbReference>
<sequence>MAGEAKTDKKDSQVDVEFKKRDASWPLVLWYIHVYMLGSYGIYITFTSALWSTILFTTALTLLGILGVTVGVHRLWAHRTFTAVAPLRLFLMLCQTLSGQGTIYSRVQAHRLHHAYFQKDEDPYYSKHNFWYAQLHGNLLKYSRQQEQLLKEVDMSDIENDKIVMFQKRYYVLLYILINVLLPVNTPFQYFGEAFINALFVSFWLRSMIVLSVGNLVNSAHFIWSIHKGFKPTDSNSIFVITKSFWPQFHYLLPNDYLSGEFGDYANGTGSTMIRVFAALDLAKDLHTVSSVAVRNGLTEAVEKNRPIIECINEQVKLEESLRPFNHFLNRDKFM</sequence>
<dbReference type="GO" id="GO:0004768">
    <property type="term" value="F:stearoyl-CoA 9-desaturase activity"/>
    <property type="evidence" value="ECO:0007669"/>
    <property type="project" value="TreeGrafter"/>
</dbReference>
<evidence type="ECO:0000256" key="6">
    <source>
        <dbReference type="ARBA" id="ARBA00022989"/>
    </source>
</evidence>
<evidence type="ECO:0000256" key="3">
    <source>
        <dbReference type="ARBA" id="ARBA00022516"/>
    </source>
</evidence>
<feature type="transmembrane region" description="Helical" evidence="12">
    <location>
        <begin position="170"/>
        <end position="188"/>
    </location>
</feature>
<dbReference type="PANTHER" id="PTHR11351:SF26">
    <property type="entry name" value="FATTY ACID DESATURASE DOMAIN-CONTAINING PROTEIN"/>
    <property type="match status" value="1"/>
</dbReference>
<feature type="transmembrane region" description="Helical" evidence="12">
    <location>
        <begin position="27"/>
        <end position="44"/>
    </location>
</feature>
<dbReference type="STRING" id="7232.A0A484B7R6"/>
<evidence type="ECO:0000313" key="13">
    <source>
        <dbReference type="EMBL" id="TDG44823.1"/>
    </source>
</evidence>
<keyword evidence="4 11" id="KW-0812">Transmembrane</keyword>
<dbReference type="AlphaFoldDB" id="A0A484B7R6"/>
<dbReference type="CDD" id="cd03505">
    <property type="entry name" value="Delta9-FADS-like"/>
    <property type="match status" value="1"/>
</dbReference>
<evidence type="ECO:0000256" key="8">
    <source>
        <dbReference type="ARBA" id="ARBA00023098"/>
    </source>
</evidence>
<evidence type="ECO:0000313" key="14">
    <source>
        <dbReference type="Proteomes" id="UP000295192"/>
    </source>
</evidence>
<dbReference type="EMBL" id="LSRL02000094">
    <property type="protein sequence ID" value="TDG44823.1"/>
    <property type="molecule type" value="Genomic_DNA"/>
</dbReference>
<dbReference type="InterPro" id="IPR015876">
    <property type="entry name" value="Acyl-CoA_DS"/>
</dbReference>